<dbReference type="EMBL" id="MSFL01000002">
    <property type="protein sequence ID" value="PWY91111.1"/>
    <property type="molecule type" value="Genomic_DNA"/>
</dbReference>
<dbReference type="RefSeq" id="XP_025403554.1">
    <property type="nucleotide sequence ID" value="XM_025548784.1"/>
</dbReference>
<keyword evidence="3" id="KW-1185">Reference proteome</keyword>
<dbReference type="AlphaFoldDB" id="A0A317WYS6"/>
<protein>
    <submittedName>
        <fullName evidence="2">Uncharacterized protein</fullName>
    </submittedName>
</protein>
<dbReference type="Proteomes" id="UP000247233">
    <property type="component" value="Unassembled WGS sequence"/>
</dbReference>
<gene>
    <name evidence="2" type="ORF">BO70DRAFT_85184</name>
</gene>
<organism evidence="2 3">
    <name type="scientific">Aspergillus heteromorphus CBS 117.55</name>
    <dbReference type="NCBI Taxonomy" id="1448321"/>
    <lineage>
        <taxon>Eukaryota</taxon>
        <taxon>Fungi</taxon>
        <taxon>Dikarya</taxon>
        <taxon>Ascomycota</taxon>
        <taxon>Pezizomycotina</taxon>
        <taxon>Eurotiomycetes</taxon>
        <taxon>Eurotiomycetidae</taxon>
        <taxon>Eurotiales</taxon>
        <taxon>Aspergillaceae</taxon>
        <taxon>Aspergillus</taxon>
        <taxon>Aspergillus subgen. Circumdati</taxon>
    </lineage>
</organism>
<evidence type="ECO:0000256" key="1">
    <source>
        <dbReference type="SAM" id="MobiDB-lite"/>
    </source>
</evidence>
<dbReference type="GeneID" id="37071021"/>
<feature type="region of interest" description="Disordered" evidence="1">
    <location>
        <begin position="44"/>
        <end position="76"/>
    </location>
</feature>
<sequence length="76" mass="9207">MQNKQFLKCREQHPCLILSYTKTGYNFPIIRTVQTTHILFIHHHHHHHHQQPHELTSEPHPQHKPHAMMQIHTPYT</sequence>
<name>A0A317WYS6_9EURO</name>
<comment type="caution">
    <text evidence="2">The sequence shown here is derived from an EMBL/GenBank/DDBJ whole genome shotgun (WGS) entry which is preliminary data.</text>
</comment>
<reference evidence="2 3" key="1">
    <citation type="submission" date="2016-12" db="EMBL/GenBank/DDBJ databases">
        <title>The genomes of Aspergillus section Nigri reveals drivers in fungal speciation.</title>
        <authorList>
            <consortium name="DOE Joint Genome Institute"/>
            <person name="Vesth T.C."/>
            <person name="Nybo J."/>
            <person name="Theobald S."/>
            <person name="Brandl J."/>
            <person name="Frisvad J.C."/>
            <person name="Nielsen K.F."/>
            <person name="Lyhne E.K."/>
            <person name="Kogle M.E."/>
            <person name="Kuo A."/>
            <person name="Riley R."/>
            <person name="Clum A."/>
            <person name="Nolan M."/>
            <person name="Lipzen A."/>
            <person name="Salamov A."/>
            <person name="Henrissat B."/>
            <person name="Wiebenga A."/>
            <person name="De Vries R.P."/>
            <person name="Grigoriev I.V."/>
            <person name="Mortensen U.H."/>
            <person name="Andersen M.R."/>
            <person name="Baker S.E."/>
        </authorList>
    </citation>
    <scope>NUCLEOTIDE SEQUENCE [LARGE SCALE GENOMIC DNA]</scope>
    <source>
        <strain evidence="2 3">CBS 117.55</strain>
    </source>
</reference>
<evidence type="ECO:0000313" key="2">
    <source>
        <dbReference type="EMBL" id="PWY91111.1"/>
    </source>
</evidence>
<evidence type="ECO:0000313" key="3">
    <source>
        <dbReference type="Proteomes" id="UP000247233"/>
    </source>
</evidence>
<proteinExistence type="predicted"/>
<feature type="compositionally biased region" description="Basic and acidic residues" evidence="1">
    <location>
        <begin position="51"/>
        <end position="61"/>
    </location>
</feature>
<dbReference type="VEuPathDB" id="FungiDB:BO70DRAFT_85184"/>
<accession>A0A317WYS6</accession>